<evidence type="ECO:0008006" key="2">
    <source>
        <dbReference type="Google" id="ProtNLM"/>
    </source>
</evidence>
<name>A0A3G8EVE6_SALET</name>
<proteinExistence type="predicted"/>
<accession>A0A3G8EVE6</accession>
<dbReference type="NCBIfam" id="NF033888">
    <property type="entry name" value="conj_TraW"/>
    <property type="match status" value="1"/>
</dbReference>
<organism evidence="1">
    <name type="scientific">Salmonella enterica subsp. enterica serovar London</name>
    <dbReference type="NCBI Taxonomy" id="149390"/>
    <lineage>
        <taxon>Bacteria</taxon>
        <taxon>Pseudomonadati</taxon>
        <taxon>Pseudomonadota</taxon>
        <taxon>Gammaproteobacteria</taxon>
        <taxon>Enterobacterales</taxon>
        <taxon>Enterobacteriaceae</taxon>
        <taxon>Salmonella</taxon>
    </lineage>
</organism>
<protein>
    <recommendedName>
        <fullName evidence="2">IncI1-type conjugal transfer protein TraW</fullName>
    </recommendedName>
</protein>
<sequence length="566" mass="61631">MTVSHSLCRHVSSGYIRPQSRVIYASDARTQGKVTGMRLLLPSSTDELITTAIWQVSVPDEAPFDVQHVIQWILPSPLASLMSDDTWLWPSVPGTPALSAGDWPVMDTDPSTLRRVRRRSFSIIDNRNRKGYITRRYQCFPLAHYLKTENTTAFLTLCSTRAGDNKMQRKTLLAALIAILNGTAYQAHAYSVTVVASRPVEQQVVPRMEAIKGVLSDILSTQTATGTAINQNSEKLASVIAQNGQATRQQMIFSNETQRLEEARKSFTVPDSICSESASGIATESKSASASAASKLSKGGGVSNRSIRDRLASAANSPVREAYDGAAIHASYCTEAEYARFGGTAVCPSVGEIPGGDSQVRSIYHGAGTADTPAALTWDQKQIDAATAYMKNTSRPSAGRALGKGEVNTQSGRTYVGLQNEYNGIIDSASNPQLTLIADSTPNESTRKALAETLQSDSAAAYFDQVASPEAKARGYMSTREFEAFEAGRRYANTAYLVDLQEMQGDNLLRELVRITAQMNWQLNDLKEQIRQGNVISGQQLALTARQYYEKQLGSLEKTINQANAR</sequence>
<evidence type="ECO:0000313" key="1">
    <source>
        <dbReference type="EMBL" id="AZF85366.1"/>
    </source>
</evidence>
<gene>
    <name evidence="1" type="ORF">KADIGFNM_00029</name>
</gene>
<keyword evidence="1" id="KW-0614">Plasmid</keyword>
<dbReference type="AlphaFoldDB" id="A0A3G8EVE6"/>
<reference evidence="1" key="1">
    <citation type="submission" date="2018-06" db="EMBL/GenBank/DDBJ databases">
        <title>Plasmids in strain Sa44.</title>
        <authorList>
            <person name="Chen K."/>
            <person name="Chen S."/>
        </authorList>
    </citation>
    <scope>NUCLEOTIDE SEQUENCE</scope>
    <source>
        <strain evidence="1">3-5</strain>
        <plasmid evidence="1">pSa44-CIP-CRO</plasmid>
    </source>
</reference>
<geneLocation type="plasmid" evidence="1">
    <name>pSa44-CIP-CRO</name>
</geneLocation>
<dbReference type="InterPro" id="IPR053782">
    <property type="entry name" value="TraW-like"/>
</dbReference>
<dbReference type="EMBL" id="MH430881">
    <property type="protein sequence ID" value="AZF85366.1"/>
    <property type="molecule type" value="Genomic_DNA"/>
</dbReference>